<dbReference type="RefSeq" id="WP_339093748.1">
    <property type="nucleotide sequence ID" value="NZ_CP149782.1"/>
</dbReference>
<dbReference type="GO" id="GO:0016787">
    <property type="term" value="F:hydrolase activity"/>
    <property type="evidence" value="ECO:0007669"/>
    <property type="project" value="UniProtKB-KW"/>
</dbReference>
<sequence>MPTTLRIATPAGHSLAASLYTPAKPPRKAVLIAPATGIGRRFYHAFAEYLVGEGYGVLSFDFQGVGDSLAGRLRDCPASLVSWGTNDLSAALDELTRQFPQATSHLIGHSAGGQLPGLMPNAARLSSLLAVAGSSGRLANMPASYRPRAELFMRVIIPLSNALTGVSRTDLVGMGGPLPRAAGAQWARWCLGRGYVETGFGREVQEHCYDTLDIPSLWLNATDDEIAVNANVDDMVRVFSRMAPRAEKRTLVPAEHGLGSIGHMGFFKRGSQVLWPIAAEWLERQA</sequence>
<reference evidence="2" key="1">
    <citation type="submission" date="2024-03" db="EMBL/GenBank/DDBJ databases">
        <title>Deinococcus weizhi sp. nov., isolated from human skin.</title>
        <authorList>
            <person name="Wei Z."/>
            <person name="Tian F."/>
            <person name="Yang C."/>
            <person name="Xin L.T."/>
            <person name="Wen Z.J."/>
            <person name="Lan K.C."/>
            <person name="Yu L."/>
            <person name="Zhe W."/>
            <person name="Dan F.D."/>
            <person name="Jun W."/>
            <person name="Rui Z."/>
            <person name="Yong X.J."/>
            <person name="Ting Y."/>
            <person name="Wei X."/>
            <person name="Xu Z.G."/>
            <person name="Xin Z."/>
            <person name="Dong F.G."/>
            <person name="Ni X.M."/>
            <person name="Zheng M.G."/>
            <person name="Chun Y."/>
            <person name="Qian W.X."/>
        </authorList>
    </citation>
    <scope>NUCLEOTIDE SEQUENCE</scope>
    <source>
        <strain evidence="2">VB142</strain>
    </source>
</reference>
<gene>
    <name evidence="2" type="ORF">WDJ50_07320</name>
</gene>
<dbReference type="SUPFAM" id="SSF53474">
    <property type="entry name" value="alpha/beta-Hydrolases"/>
    <property type="match status" value="1"/>
</dbReference>
<evidence type="ECO:0000313" key="2">
    <source>
        <dbReference type="EMBL" id="WYF43248.1"/>
    </source>
</evidence>
<dbReference type="Gene3D" id="3.40.50.1820">
    <property type="entry name" value="alpha/beta hydrolase"/>
    <property type="match status" value="1"/>
</dbReference>
<dbReference type="InterPro" id="IPR029058">
    <property type="entry name" value="AB_hydrolase_fold"/>
</dbReference>
<proteinExistence type="predicted"/>
<name>A0AAU6PZ09_9DEIO</name>
<accession>A0AAU6PZ09</accession>
<dbReference type="PIRSF" id="PIRSF037442">
    <property type="entry name" value="UCP037442_abhydr"/>
    <property type="match status" value="1"/>
</dbReference>
<dbReference type="InterPro" id="IPR017208">
    <property type="entry name" value="UCP037442_abhydr"/>
</dbReference>
<evidence type="ECO:0000259" key="1">
    <source>
        <dbReference type="Pfam" id="PF12146"/>
    </source>
</evidence>
<feature type="domain" description="Serine aminopeptidase S33" evidence="1">
    <location>
        <begin position="25"/>
        <end position="114"/>
    </location>
</feature>
<dbReference type="EMBL" id="CP149782">
    <property type="protein sequence ID" value="WYF43248.1"/>
    <property type="molecule type" value="Genomic_DNA"/>
</dbReference>
<dbReference type="Pfam" id="PF12146">
    <property type="entry name" value="Hydrolase_4"/>
    <property type="match status" value="1"/>
</dbReference>
<keyword evidence="2" id="KW-0378">Hydrolase</keyword>
<dbReference type="InterPro" id="IPR022742">
    <property type="entry name" value="Hydrolase_4"/>
</dbReference>
<organism evidence="2">
    <name type="scientific">Deinococcus sp. VB142</name>
    <dbReference type="NCBI Taxonomy" id="3112952"/>
    <lineage>
        <taxon>Bacteria</taxon>
        <taxon>Thermotogati</taxon>
        <taxon>Deinococcota</taxon>
        <taxon>Deinococci</taxon>
        <taxon>Deinococcales</taxon>
        <taxon>Deinococcaceae</taxon>
        <taxon>Deinococcus</taxon>
    </lineage>
</organism>
<protein>
    <submittedName>
        <fullName evidence="2">Alpha/beta fold hydrolase</fullName>
    </submittedName>
</protein>
<dbReference type="AlphaFoldDB" id="A0AAU6PZ09"/>